<dbReference type="GO" id="GO:0010436">
    <property type="term" value="F:carotenoid dioxygenase activity"/>
    <property type="evidence" value="ECO:0007669"/>
    <property type="project" value="TreeGrafter"/>
</dbReference>
<sequence>MLVQLVTLQLCARTAAALGGPALPPKLRAIEQSLRGAHDAKAAFRTEELFRGCDREQLAPAPATVARGAVPGDLRGAILRNGPNARPWGSGGGWLDGDGMVHAVVLGDEGATYSRAWLRTAAFAKEEAAGPGKLFDGSLVAPQGFKLLVNLAKNFANALQPQKDTANTALVALADGRCLGLMEQCKPCEFRISSDGTLETLAAGSTLGGGIEFGPHPLSGGALTAHFHGDPVTEELVGVTYSSTSPPYGRVDFLDSRTGEITRTIGVDMRSPVMLHDSAISRKHVIILDLPLTAFLYEWVVDGDACVRERYLSSVPVEFPAIDPRCVGSAAPCAYAIRPRTIGGPNRYGPPAEGILIDAVVKFDLSDLHDDDAATSDADCVAAEWVAPAGYFVVSEPSVVPKRGGRPGDGAYVLVFVTNVHDDGETRDSKLVVLDGDALAEVCELDLPNDVPYGLHSAWVDWADLAH</sequence>
<keyword evidence="1" id="KW-0223">Dioxygenase</keyword>
<dbReference type="GO" id="GO:0016121">
    <property type="term" value="P:carotene catabolic process"/>
    <property type="evidence" value="ECO:0007669"/>
    <property type="project" value="TreeGrafter"/>
</dbReference>
<accession>A0ABR1FPI4</accession>
<dbReference type="GO" id="GO:0046872">
    <property type="term" value="F:metal ion binding"/>
    <property type="evidence" value="ECO:0007669"/>
    <property type="project" value="UniProtKB-KW"/>
</dbReference>
<protein>
    <submittedName>
        <fullName evidence="1">9-cis-epoxycarotenoid dioxygenase</fullName>
    </submittedName>
</protein>
<reference evidence="1 2" key="1">
    <citation type="submission" date="2024-03" db="EMBL/GenBank/DDBJ databases">
        <title>Aureococcus anophagefferens CCMP1851 and Kratosvirus quantuckense: Draft genome of a second virus-susceptible host strain in the model system.</title>
        <authorList>
            <person name="Chase E."/>
            <person name="Truchon A.R."/>
            <person name="Schepens W."/>
            <person name="Wilhelm S.W."/>
        </authorList>
    </citation>
    <scope>NUCLEOTIDE SEQUENCE [LARGE SCALE GENOMIC DNA]</scope>
    <source>
        <strain evidence="1 2">CCMP1851</strain>
    </source>
</reference>
<dbReference type="PANTHER" id="PTHR10543:SF89">
    <property type="entry name" value="CAROTENOID 9,10(9',10')-CLEAVAGE DIOXYGENASE 1"/>
    <property type="match status" value="1"/>
</dbReference>
<dbReference type="Proteomes" id="UP001363151">
    <property type="component" value="Unassembled WGS sequence"/>
</dbReference>
<keyword evidence="2" id="KW-1185">Reference proteome</keyword>
<comment type="caution">
    <text evidence="1">The sequence shown here is derived from an EMBL/GenBank/DDBJ whole genome shotgun (WGS) entry which is preliminary data.</text>
</comment>
<evidence type="ECO:0000313" key="1">
    <source>
        <dbReference type="EMBL" id="KAK7235077.1"/>
    </source>
</evidence>
<dbReference type="EMBL" id="JBBJCI010000298">
    <property type="protein sequence ID" value="KAK7235077.1"/>
    <property type="molecule type" value="Genomic_DNA"/>
</dbReference>
<proteinExistence type="predicted"/>
<dbReference type="Pfam" id="PF03055">
    <property type="entry name" value="RPE65"/>
    <property type="match status" value="1"/>
</dbReference>
<gene>
    <name evidence="1" type="primary">NCED2</name>
    <name evidence="1" type="ORF">SO694_00140081</name>
</gene>
<keyword evidence="1" id="KW-0560">Oxidoreductase</keyword>
<name>A0ABR1FPI4_AURAN</name>
<evidence type="ECO:0000313" key="2">
    <source>
        <dbReference type="Proteomes" id="UP001363151"/>
    </source>
</evidence>
<dbReference type="KEGG" id="aaf:AURANDRAFT_62251"/>
<dbReference type="PANTHER" id="PTHR10543">
    <property type="entry name" value="BETA-CAROTENE DIOXYGENASE"/>
    <property type="match status" value="1"/>
</dbReference>
<dbReference type="InterPro" id="IPR004294">
    <property type="entry name" value="Carotenoid_Oase"/>
</dbReference>
<organism evidence="1 2">
    <name type="scientific">Aureococcus anophagefferens</name>
    <name type="common">Harmful bloom alga</name>
    <dbReference type="NCBI Taxonomy" id="44056"/>
    <lineage>
        <taxon>Eukaryota</taxon>
        <taxon>Sar</taxon>
        <taxon>Stramenopiles</taxon>
        <taxon>Ochrophyta</taxon>
        <taxon>Pelagophyceae</taxon>
        <taxon>Pelagomonadales</taxon>
        <taxon>Pelagomonadaceae</taxon>
        <taxon>Aureococcus</taxon>
    </lineage>
</organism>